<keyword evidence="1" id="KW-0805">Transcription regulation</keyword>
<dbReference type="PANTHER" id="PTHR43537">
    <property type="entry name" value="TRANSCRIPTIONAL REGULATOR, GNTR FAMILY"/>
    <property type="match status" value="1"/>
</dbReference>
<proteinExistence type="predicted"/>
<dbReference type="CDD" id="cd07377">
    <property type="entry name" value="WHTH_GntR"/>
    <property type="match status" value="1"/>
</dbReference>
<dbReference type="Pfam" id="PF00392">
    <property type="entry name" value="GntR"/>
    <property type="match status" value="1"/>
</dbReference>
<dbReference type="GO" id="GO:0003700">
    <property type="term" value="F:DNA-binding transcription factor activity"/>
    <property type="evidence" value="ECO:0007669"/>
    <property type="project" value="InterPro"/>
</dbReference>
<dbReference type="SMART" id="SM00895">
    <property type="entry name" value="FCD"/>
    <property type="match status" value="1"/>
</dbReference>
<dbReference type="EMBL" id="MF401592">
    <property type="protein sequence ID" value="ASY98694.1"/>
    <property type="molecule type" value="Genomic_DNA"/>
</dbReference>
<protein>
    <submittedName>
        <fullName evidence="5">NidR1</fullName>
    </submittedName>
</protein>
<keyword evidence="3" id="KW-0804">Transcription</keyword>
<feature type="domain" description="HTH gntR-type" evidence="4">
    <location>
        <begin position="6"/>
        <end position="73"/>
    </location>
</feature>
<dbReference type="InterPro" id="IPR000524">
    <property type="entry name" value="Tscrpt_reg_HTH_GntR"/>
</dbReference>
<name>A0A286NGM2_9NOCA</name>
<dbReference type="SUPFAM" id="SSF48008">
    <property type="entry name" value="GntR ligand-binding domain-like"/>
    <property type="match status" value="1"/>
</dbReference>
<reference evidence="5" key="1">
    <citation type="submission" date="2017-06" db="EMBL/GenBank/DDBJ databases">
        <title>3-Nitrotoluene Dioxygenase From Rhodococcus Sp. Strain ZWL3NT Is The First Nitroaromatic Dioxygenase From Gram-Positive Bacterium.</title>
        <authorList>
            <person name="Gao Y.-z."/>
            <person name="Liu X.-y."/>
            <person name="Liu H."/>
            <person name="Zhou N.-y."/>
        </authorList>
    </citation>
    <scope>NUCLEOTIDE SEQUENCE</scope>
    <source>
        <strain evidence="5">ZWL3NT</strain>
    </source>
</reference>
<dbReference type="Gene3D" id="1.20.120.530">
    <property type="entry name" value="GntR ligand-binding domain-like"/>
    <property type="match status" value="1"/>
</dbReference>
<evidence type="ECO:0000313" key="5">
    <source>
        <dbReference type="EMBL" id="ASY98694.1"/>
    </source>
</evidence>
<dbReference type="PANTHER" id="PTHR43537:SF24">
    <property type="entry name" value="GLUCONATE OPERON TRANSCRIPTIONAL REPRESSOR"/>
    <property type="match status" value="1"/>
</dbReference>
<organism evidence="5">
    <name type="scientific">Rhodococcus sp. ZWL3NT</name>
    <dbReference type="NCBI Taxonomy" id="1236209"/>
    <lineage>
        <taxon>Bacteria</taxon>
        <taxon>Bacillati</taxon>
        <taxon>Actinomycetota</taxon>
        <taxon>Actinomycetes</taxon>
        <taxon>Mycobacteriales</taxon>
        <taxon>Nocardiaceae</taxon>
        <taxon>Rhodococcus</taxon>
    </lineage>
</organism>
<evidence type="ECO:0000256" key="3">
    <source>
        <dbReference type="ARBA" id="ARBA00023163"/>
    </source>
</evidence>
<dbReference type="PROSITE" id="PS50949">
    <property type="entry name" value="HTH_GNTR"/>
    <property type="match status" value="1"/>
</dbReference>
<evidence type="ECO:0000256" key="1">
    <source>
        <dbReference type="ARBA" id="ARBA00023015"/>
    </source>
</evidence>
<dbReference type="InterPro" id="IPR008920">
    <property type="entry name" value="TF_FadR/GntR_C"/>
</dbReference>
<dbReference type="Pfam" id="PF07729">
    <property type="entry name" value="FCD"/>
    <property type="match status" value="1"/>
</dbReference>
<dbReference type="InterPro" id="IPR036390">
    <property type="entry name" value="WH_DNA-bd_sf"/>
</dbReference>
<keyword evidence="2" id="KW-0238">DNA-binding</keyword>
<dbReference type="GO" id="GO:0003677">
    <property type="term" value="F:DNA binding"/>
    <property type="evidence" value="ECO:0007669"/>
    <property type="project" value="UniProtKB-KW"/>
</dbReference>
<evidence type="ECO:0000256" key="2">
    <source>
        <dbReference type="ARBA" id="ARBA00023125"/>
    </source>
</evidence>
<dbReference type="PRINTS" id="PR00035">
    <property type="entry name" value="HTHGNTR"/>
</dbReference>
<dbReference type="AlphaFoldDB" id="A0A286NGM2"/>
<dbReference type="SUPFAM" id="SSF46785">
    <property type="entry name" value="Winged helix' DNA-binding domain"/>
    <property type="match status" value="1"/>
</dbReference>
<gene>
    <name evidence="5" type="primary">nidR1</name>
    <name evidence="5" type="synonym">narR1</name>
</gene>
<dbReference type="InterPro" id="IPR036388">
    <property type="entry name" value="WH-like_DNA-bd_sf"/>
</dbReference>
<dbReference type="Gene3D" id="1.10.10.10">
    <property type="entry name" value="Winged helix-like DNA-binding domain superfamily/Winged helix DNA-binding domain"/>
    <property type="match status" value="1"/>
</dbReference>
<dbReference type="SMART" id="SM00345">
    <property type="entry name" value="HTH_GNTR"/>
    <property type="match status" value="1"/>
</dbReference>
<sequence>MVSQRLNRSGQAYEQLTAEILRGRWQPGDTLSTYALSEELQISRTPVSEALKRLESEGLVEIIPQVGCRVVRPSSTTVTELFAIRGVLEGLAAEVAAKAMSAQQLAELGGVLERMEAAIDHGDEVAYGDLNYEFHLKIIEGSGMPRLIQNVEGVWSLLRYQLARLPFTGDQMGESMTESRTEHRAIFEALERRATKRARTLAEQHTRRCGDRFVAYLEGVAAPRRGGEKP</sequence>
<evidence type="ECO:0000259" key="4">
    <source>
        <dbReference type="PROSITE" id="PS50949"/>
    </source>
</evidence>
<dbReference type="InterPro" id="IPR011711">
    <property type="entry name" value="GntR_C"/>
</dbReference>
<accession>A0A286NGM2</accession>